<dbReference type="PANTHER" id="PTHR43433">
    <property type="entry name" value="HYDROLASE, ALPHA/BETA FOLD FAMILY PROTEIN"/>
    <property type="match status" value="1"/>
</dbReference>
<dbReference type="SUPFAM" id="SSF53474">
    <property type="entry name" value="alpha/beta-Hydrolases"/>
    <property type="match status" value="1"/>
</dbReference>
<proteinExistence type="predicted"/>
<dbReference type="InterPro" id="IPR000073">
    <property type="entry name" value="AB_hydrolase_1"/>
</dbReference>
<dbReference type="InterPro" id="IPR029058">
    <property type="entry name" value="AB_hydrolase_fold"/>
</dbReference>
<accession>A0A1I3SCA3</accession>
<dbReference type="STRING" id="1121003.SAMN03080618_03327"/>
<dbReference type="Proteomes" id="UP000242763">
    <property type="component" value="Unassembled WGS sequence"/>
</dbReference>
<dbReference type="Gene3D" id="3.40.50.1820">
    <property type="entry name" value="alpha/beta hydrolase"/>
    <property type="match status" value="1"/>
</dbReference>
<gene>
    <name evidence="2" type="ORF">SAMN03080618_03327</name>
</gene>
<evidence type="ECO:0000313" key="3">
    <source>
        <dbReference type="Proteomes" id="UP000242763"/>
    </source>
</evidence>
<dbReference type="RefSeq" id="WP_091524675.1">
    <property type="nucleotide sequence ID" value="NZ_FORF01000029.1"/>
</dbReference>
<keyword evidence="3" id="KW-1185">Reference proteome</keyword>
<dbReference type="Pfam" id="PF00561">
    <property type="entry name" value="Abhydrolase_1"/>
    <property type="match status" value="1"/>
</dbReference>
<feature type="domain" description="AB hydrolase-1" evidence="1">
    <location>
        <begin position="20"/>
        <end position="245"/>
    </location>
</feature>
<dbReference type="AlphaFoldDB" id="A0A1I3SCA3"/>
<dbReference type="OrthoDB" id="9796770at2"/>
<dbReference type="PANTHER" id="PTHR43433:SF5">
    <property type="entry name" value="AB HYDROLASE-1 DOMAIN-CONTAINING PROTEIN"/>
    <property type="match status" value="1"/>
</dbReference>
<organism evidence="2 3">
    <name type="scientific">Aquamicrobium aerolatum DSM 21857</name>
    <dbReference type="NCBI Taxonomy" id="1121003"/>
    <lineage>
        <taxon>Bacteria</taxon>
        <taxon>Pseudomonadati</taxon>
        <taxon>Pseudomonadota</taxon>
        <taxon>Alphaproteobacteria</taxon>
        <taxon>Hyphomicrobiales</taxon>
        <taxon>Phyllobacteriaceae</taxon>
        <taxon>Aerobium</taxon>
    </lineage>
</organism>
<reference evidence="3" key="1">
    <citation type="submission" date="2016-10" db="EMBL/GenBank/DDBJ databases">
        <authorList>
            <person name="Varghese N."/>
            <person name="Submissions S."/>
        </authorList>
    </citation>
    <scope>NUCLEOTIDE SEQUENCE [LARGE SCALE GENOMIC DNA]</scope>
    <source>
        <strain evidence="3">DSM 21857</strain>
    </source>
</reference>
<dbReference type="InterPro" id="IPR050471">
    <property type="entry name" value="AB_hydrolase"/>
</dbReference>
<name>A0A1I3SCA3_9HYPH</name>
<sequence>MPVAKVSDINMYYEVLGDGPPVVLLSGWSLADRAFGKLVPHLKDHFTCIRVDHRNMGRSDAPEGPASIEQMSDDVAGLLDHLGHDTAQIFGAGGMGALIAMEFAIRHGARTRSLHLGSPSLKVDNFLAEMMEVWRQLRHLDVRLWAREVTLWCFTPGTYERNRELPAHAFEARAGENTFPSPNSYDRIVDAYVKYDATDRAAQITAPTLITTAGIEDMITGPRFAKAVHDTIAGSRLHVFEGTSHGYGAEAEAEFSKLAVEWLMLHR</sequence>
<dbReference type="EMBL" id="FORF01000029">
    <property type="protein sequence ID" value="SFJ56358.1"/>
    <property type="molecule type" value="Genomic_DNA"/>
</dbReference>
<evidence type="ECO:0000259" key="1">
    <source>
        <dbReference type="Pfam" id="PF00561"/>
    </source>
</evidence>
<protein>
    <submittedName>
        <fullName evidence="2">Pimeloyl-ACP methyl ester carboxylesterase</fullName>
    </submittedName>
</protein>
<evidence type="ECO:0000313" key="2">
    <source>
        <dbReference type="EMBL" id="SFJ56358.1"/>
    </source>
</evidence>